<protein>
    <submittedName>
        <fullName evidence="1">Uncharacterized protein</fullName>
    </submittedName>
</protein>
<gene>
    <name evidence="1" type="ORF">ElyMa_005379200</name>
</gene>
<dbReference type="EMBL" id="BMAT01010702">
    <property type="protein sequence ID" value="GFR59137.1"/>
    <property type="molecule type" value="Genomic_DNA"/>
</dbReference>
<comment type="caution">
    <text evidence="1">The sequence shown here is derived from an EMBL/GenBank/DDBJ whole genome shotgun (WGS) entry which is preliminary data.</text>
</comment>
<evidence type="ECO:0000313" key="1">
    <source>
        <dbReference type="EMBL" id="GFR59137.1"/>
    </source>
</evidence>
<organism evidence="1 2">
    <name type="scientific">Elysia marginata</name>
    <dbReference type="NCBI Taxonomy" id="1093978"/>
    <lineage>
        <taxon>Eukaryota</taxon>
        <taxon>Metazoa</taxon>
        <taxon>Spiralia</taxon>
        <taxon>Lophotrochozoa</taxon>
        <taxon>Mollusca</taxon>
        <taxon>Gastropoda</taxon>
        <taxon>Heterobranchia</taxon>
        <taxon>Euthyneura</taxon>
        <taxon>Panpulmonata</taxon>
        <taxon>Sacoglossa</taxon>
        <taxon>Placobranchoidea</taxon>
        <taxon>Plakobranchidae</taxon>
        <taxon>Elysia</taxon>
    </lineage>
</organism>
<accession>A0AAV4EDN7</accession>
<keyword evidence="2" id="KW-1185">Reference proteome</keyword>
<sequence length="63" mass="7611">MLLGKLKLRLKKKGNRKEVLRKRYQVNRLNGATKEDFKLCLRNRFQPLASLEEEKDVETHWSR</sequence>
<reference evidence="1 2" key="1">
    <citation type="journal article" date="2021" name="Elife">
        <title>Chloroplast acquisition without the gene transfer in kleptoplastic sea slugs, Plakobranchus ocellatus.</title>
        <authorList>
            <person name="Maeda T."/>
            <person name="Takahashi S."/>
            <person name="Yoshida T."/>
            <person name="Shimamura S."/>
            <person name="Takaki Y."/>
            <person name="Nagai Y."/>
            <person name="Toyoda A."/>
            <person name="Suzuki Y."/>
            <person name="Arimoto A."/>
            <person name="Ishii H."/>
            <person name="Satoh N."/>
            <person name="Nishiyama T."/>
            <person name="Hasebe M."/>
            <person name="Maruyama T."/>
            <person name="Minagawa J."/>
            <person name="Obokata J."/>
            <person name="Shigenobu S."/>
        </authorList>
    </citation>
    <scope>NUCLEOTIDE SEQUENCE [LARGE SCALE GENOMIC DNA]</scope>
</reference>
<evidence type="ECO:0000313" key="2">
    <source>
        <dbReference type="Proteomes" id="UP000762676"/>
    </source>
</evidence>
<name>A0AAV4EDN7_9GAST</name>
<dbReference type="AlphaFoldDB" id="A0AAV4EDN7"/>
<dbReference type="Proteomes" id="UP000762676">
    <property type="component" value="Unassembled WGS sequence"/>
</dbReference>
<feature type="non-terminal residue" evidence="1">
    <location>
        <position position="63"/>
    </location>
</feature>
<proteinExistence type="predicted"/>